<reference evidence="2" key="1">
    <citation type="journal article" date="2011" name="MBio">
        <title>Novel metabolic attributes of the genus Cyanothece, comprising a group of unicellular nitrogen-fixing Cyanobacteria.</title>
        <authorList>
            <person name="Bandyopadhyay A."/>
            <person name="Elvitigala T."/>
            <person name="Welsh E."/>
            <person name="Stockel J."/>
            <person name="Liberton M."/>
            <person name="Min H."/>
            <person name="Sherman L.A."/>
            <person name="Pakrasi H.B."/>
        </authorList>
    </citation>
    <scope>NUCLEOTIDE SEQUENCE [LARGE SCALE GENOMIC DNA]</scope>
    <source>
        <strain evidence="2">PCC 8801</strain>
    </source>
</reference>
<evidence type="ECO:0000313" key="2">
    <source>
        <dbReference type="Proteomes" id="UP000008204"/>
    </source>
</evidence>
<evidence type="ECO:0000313" key="1">
    <source>
        <dbReference type="EMBL" id="ACK67442.1"/>
    </source>
</evidence>
<sequence>MNHLPLSQILSLSLGIITVFPIAIDAKPSAFLLTQNQPNNPKQISWRLMTDAEKSQAWQYILNSRLGIAALNQLAIEGFISPTCQKTFYIDPQSSGFLTLLRVKCSQPQGASIAISYDEIRVIFRRFEDNIEDFKIERVSQREGILGTPLPD</sequence>
<proteinExistence type="predicted"/>
<name>B7K0F8_RIPO1</name>
<dbReference type="EMBL" id="CP001287">
    <property type="protein sequence ID" value="ACK67442.1"/>
    <property type="molecule type" value="Genomic_DNA"/>
</dbReference>
<gene>
    <name evidence="1" type="ordered locus">PCC8801_3477</name>
</gene>
<dbReference type="RefSeq" id="WP_012596701.1">
    <property type="nucleotide sequence ID" value="NC_011726.1"/>
</dbReference>
<dbReference type="OrthoDB" id="9813368at2"/>
<protein>
    <submittedName>
        <fullName evidence="1">Uncharacterized protein</fullName>
    </submittedName>
</protein>
<organism evidence="1 2">
    <name type="scientific">Rippkaea orientalis (strain PCC 8801 / RF-1)</name>
    <name type="common">Cyanothece sp. (strain PCC 8801)</name>
    <dbReference type="NCBI Taxonomy" id="41431"/>
    <lineage>
        <taxon>Bacteria</taxon>
        <taxon>Bacillati</taxon>
        <taxon>Cyanobacteriota</taxon>
        <taxon>Cyanophyceae</taxon>
        <taxon>Oscillatoriophycideae</taxon>
        <taxon>Chroococcales</taxon>
        <taxon>Aphanothecaceae</taxon>
        <taxon>Rippkaea</taxon>
        <taxon>Rippkaea orientalis</taxon>
    </lineage>
</organism>
<keyword evidence="2" id="KW-1185">Reference proteome</keyword>
<accession>B7K0F8</accession>
<dbReference type="Proteomes" id="UP000008204">
    <property type="component" value="Chromosome"/>
</dbReference>
<dbReference type="eggNOG" id="COG3409">
    <property type="taxonomic scope" value="Bacteria"/>
</dbReference>
<dbReference type="STRING" id="41431.PCC8801_3477"/>
<dbReference type="HOGENOM" id="CLU_1719313_0_0_3"/>
<dbReference type="AlphaFoldDB" id="B7K0F8"/>
<dbReference type="KEGG" id="cyp:PCC8801_3477"/>